<sequence length="516" mass="58654">MELVHWHALVVISVICVAFRQARAILRRHHLPLPPGPKGLPFLGNLLHVSRHFQWLTFEKWHQQYGDIIHVNLMGQPVIVLNSLEVINQLLDRRAAIYSDRTRMVMVNELMGWELNLPTMRYGVLWREYRRNLNEQFRQAAVRRYHPVFLRHTRRLLHNILVEPKHVLQHLSLASAAIILDVTFGLNVVSKDDPFVAMADVAMKGMSTASVPGAFLVETIPILKCIPLWFPGATFRRKALVWKQAHDQLFHEPFEAFKNGTDGANIDSIAEKMLQDIPPDQSYQQRECATKSVCATAYAAGFDTSMISSHFFLLAMAMHPEVQQRAHEEIDAVVGQTRLPDFTDRGSLPYVNAIVKEVLRWQPVLPLSIPHASTEDDIFRGYFIPKGSLVIGNTWSVMHDPIHYPDPEQFKPERFLTDDGKLDPNVQDPMLAAFGYGRRICPGRYFAENALYLIISCMLMSFDVTPPVSENGTPIKLEPVIASGIIVHPVPFECVVKPRSEAAANLIDRSLNEFQE</sequence>
<evidence type="ECO:0000256" key="1">
    <source>
        <dbReference type="ARBA" id="ARBA00001971"/>
    </source>
</evidence>
<accession>A0A165P581</accession>
<dbReference type="InterPro" id="IPR001128">
    <property type="entry name" value="Cyt_P450"/>
</dbReference>
<dbReference type="EMBL" id="KV425619">
    <property type="protein sequence ID" value="KZT20540.1"/>
    <property type="molecule type" value="Genomic_DNA"/>
</dbReference>
<dbReference type="Proteomes" id="UP000076761">
    <property type="component" value="Unassembled WGS sequence"/>
</dbReference>
<dbReference type="SUPFAM" id="SSF48264">
    <property type="entry name" value="Cytochrome P450"/>
    <property type="match status" value="1"/>
</dbReference>
<dbReference type="PRINTS" id="PR00385">
    <property type="entry name" value="P450"/>
</dbReference>
<gene>
    <name evidence="11" type="ORF">NEOLEDRAFT_1245184</name>
</gene>
<dbReference type="PRINTS" id="PR00463">
    <property type="entry name" value="EP450I"/>
</dbReference>
<dbReference type="PANTHER" id="PTHR46300">
    <property type="entry name" value="P450, PUTATIVE (EUROFUNG)-RELATED-RELATED"/>
    <property type="match status" value="1"/>
</dbReference>
<evidence type="ECO:0000256" key="4">
    <source>
        <dbReference type="ARBA" id="ARBA00022617"/>
    </source>
</evidence>
<dbReference type="InterPro" id="IPR036396">
    <property type="entry name" value="Cyt_P450_sf"/>
</dbReference>
<keyword evidence="4 9" id="KW-0349">Heme</keyword>
<keyword evidence="8 10" id="KW-0503">Monooxygenase</keyword>
<dbReference type="AlphaFoldDB" id="A0A165P581"/>
<evidence type="ECO:0000256" key="3">
    <source>
        <dbReference type="ARBA" id="ARBA00010617"/>
    </source>
</evidence>
<proteinExistence type="inferred from homology"/>
<dbReference type="PANTHER" id="PTHR46300:SF7">
    <property type="entry name" value="P450, PUTATIVE (EUROFUNG)-RELATED"/>
    <property type="match status" value="1"/>
</dbReference>
<evidence type="ECO:0000313" key="11">
    <source>
        <dbReference type="EMBL" id="KZT20540.1"/>
    </source>
</evidence>
<dbReference type="OrthoDB" id="2789670at2759"/>
<dbReference type="GO" id="GO:0005506">
    <property type="term" value="F:iron ion binding"/>
    <property type="evidence" value="ECO:0007669"/>
    <property type="project" value="InterPro"/>
</dbReference>
<dbReference type="GO" id="GO:0020037">
    <property type="term" value="F:heme binding"/>
    <property type="evidence" value="ECO:0007669"/>
    <property type="project" value="InterPro"/>
</dbReference>
<evidence type="ECO:0000313" key="12">
    <source>
        <dbReference type="Proteomes" id="UP000076761"/>
    </source>
</evidence>
<evidence type="ECO:0000256" key="10">
    <source>
        <dbReference type="RuleBase" id="RU000461"/>
    </source>
</evidence>
<keyword evidence="5 9" id="KW-0479">Metal-binding</keyword>
<evidence type="ECO:0000256" key="6">
    <source>
        <dbReference type="ARBA" id="ARBA00023002"/>
    </source>
</evidence>
<comment type="similarity">
    <text evidence="3 10">Belongs to the cytochrome P450 family.</text>
</comment>
<dbReference type="InterPro" id="IPR050364">
    <property type="entry name" value="Cytochrome_P450_fung"/>
</dbReference>
<keyword evidence="7 9" id="KW-0408">Iron</keyword>
<reference evidence="11 12" key="1">
    <citation type="journal article" date="2016" name="Mol. Biol. Evol.">
        <title>Comparative Genomics of Early-Diverging Mushroom-Forming Fungi Provides Insights into the Origins of Lignocellulose Decay Capabilities.</title>
        <authorList>
            <person name="Nagy L.G."/>
            <person name="Riley R."/>
            <person name="Tritt A."/>
            <person name="Adam C."/>
            <person name="Daum C."/>
            <person name="Floudas D."/>
            <person name="Sun H."/>
            <person name="Yadav J.S."/>
            <person name="Pangilinan J."/>
            <person name="Larsson K.H."/>
            <person name="Matsuura K."/>
            <person name="Barry K."/>
            <person name="Labutti K."/>
            <person name="Kuo R."/>
            <person name="Ohm R.A."/>
            <person name="Bhattacharya S.S."/>
            <person name="Shirouzu T."/>
            <person name="Yoshinaga Y."/>
            <person name="Martin F.M."/>
            <person name="Grigoriev I.V."/>
            <person name="Hibbett D.S."/>
        </authorList>
    </citation>
    <scope>NUCLEOTIDE SEQUENCE [LARGE SCALE GENOMIC DNA]</scope>
    <source>
        <strain evidence="11 12">HHB14362 ss-1</strain>
    </source>
</reference>
<dbReference type="InParanoid" id="A0A165P581"/>
<dbReference type="Pfam" id="PF00067">
    <property type="entry name" value="p450"/>
    <property type="match status" value="1"/>
</dbReference>
<evidence type="ECO:0000256" key="8">
    <source>
        <dbReference type="ARBA" id="ARBA00023033"/>
    </source>
</evidence>
<evidence type="ECO:0000256" key="9">
    <source>
        <dbReference type="PIRSR" id="PIRSR602401-1"/>
    </source>
</evidence>
<dbReference type="GO" id="GO:0004497">
    <property type="term" value="F:monooxygenase activity"/>
    <property type="evidence" value="ECO:0007669"/>
    <property type="project" value="UniProtKB-KW"/>
</dbReference>
<protein>
    <submittedName>
        <fullName evidence="11">Cytochrome P450</fullName>
    </submittedName>
</protein>
<evidence type="ECO:0000256" key="7">
    <source>
        <dbReference type="ARBA" id="ARBA00023004"/>
    </source>
</evidence>
<dbReference type="InterPro" id="IPR002401">
    <property type="entry name" value="Cyt_P450_E_grp-I"/>
</dbReference>
<keyword evidence="6 10" id="KW-0560">Oxidoreductase</keyword>
<feature type="binding site" description="axial binding residue" evidence="9">
    <location>
        <position position="441"/>
    </location>
    <ligand>
        <name>heme</name>
        <dbReference type="ChEBI" id="CHEBI:30413"/>
    </ligand>
    <ligandPart>
        <name>Fe</name>
        <dbReference type="ChEBI" id="CHEBI:18248"/>
    </ligandPart>
</feature>
<evidence type="ECO:0000256" key="5">
    <source>
        <dbReference type="ARBA" id="ARBA00022723"/>
    </source>
</evidence>
<organism evidence="11 12">
    <name type="scientific">Neolentinus lepideus HHB14362 ss-1</name>
    <dbReference type="NCBI Taxonomy" id="1314782"/>
    <lineage>
        <taxon>Eukaryota</taxon>
        <taxon>Fungi</taxon>
        <taxon>Dikarya</taxon>
        <taxon>Basidiomycota</taxon>
        <taxon>Agaricomycotina</taxon>
        <taxon>Agaricomycetes</taxon>
        <taxon>Gloeophyllales</taxon>
        <taxon>Gloeophyllaceae</taxon>
        <taxon>Neolentinus</taxon>
    </lineage>
</organism>
<dbReference type="GO" id="GO:0016705">
    <property type="term" value="F:oxidoreductase activity, acting on paired donors, with incorporation or reduction of molecular oxygen"/>
    <property type="evidence" value="ECO:0007669"/>
    <property type="project" value="InterPro"/>
</dbReference>
<dbReference type="InterPro" id="IPR017972">
    <property type="entry name" value="Cyt_P450_CS"/>
</dbReference>
<dbReference type="STRING" id="1314782.A0A165P581"/>
<keyword evidence="12" id="KW-1185">Reference proteome</keyword>
<dbReference type="Gene3D" id="1.10.630.10">
    <property type="entry name" value="Cytochrome P450"/>
    <property type="match status" value="1"/>
</dbReference>
<name>A0A165P581_9AGAM</name>
<dbReference type="CDD" id="cd11065">
    <property type="entry name" value="CYP64-like"/>
    <property type="match status" value="1"/>
</dbReference>
<evidence type="ECO:0000256" key="2">
    <source>
        <dbReference type="ARBA" id="ARBA00005179"/>
    </source>
</evidence>
<comment type="cofactor">
    <cofactor evidence="1 9">
        <name>heme</name>
        <dbReference type="ChEBI" id="CHEBI:30413"/>
    </cofactor>
</comment>
<dbReference type="PROSITE" id="PS00086">
    <property type="entry name" value="CYTOCHROME_P450"/>
    <property type="match status" value="1"/>
</dbReference>
<comment type="pathway">
    <text evidence="2">Secondary metabolite biosynthesis.</text>
</comment>